<dbReference type="InterPro" id="IPR010131">
    <property type="entry name" value="MdtP/NodT-like"/>
</dbReference>
<organism evidence="2 3">
    <name type="scientific">Acetobacter oeni</name>
    <dbReference type="NCBI Taxonomy" id="304077"/>
    <lineage>
        <taxon>Bacteria</taxon>
        <taxon>Pseudomonadati</taxon>
        <taxon>Pseudomonadota</taxon>
        <taxon>Alphaproteobacteria</taxon>
        <taxon>Acetobacterales</taxon>
        <taxon>Acetobacteraceae</taxon>
        <taxon>Acetobacter</taxon>
    </lineage>
</organism>
<keyword evidence="3" id="KW-1185">Reference proteome</keyword>
<dbReference type="PANTHER" id="PTHR30203:SF25">
    <property type="entry name" value="OUTER MEMBRANE PROTEIN-RELATED"/>
    <property type="match status" value="1"/>
</dbReference>
<evidence type="ECO:0000256" key="1">
    <source>
        <dbReference type="ARBA" id="ARBA00007613"/>
    </source>
</evidence>
<dbReference type="InterPro" id="IPR003423">
    <property type="entry name" value="OMP_efflux"/>
</dbReference>
<dbReference type="Gene3D" id="2.20.200.10">
    <property type="entry name" value="Outer membrane efflux proteins (OEP)"/>
    <property type="match status" value="1"/>
</dbReference>
<sequence length="169" mass="19088">MEADFYLKVTIDAGFGFQSFSFRDFGFWNARAWNVGPSITLPIFQDGRLTGQLELKKSAQRDAAIGYRKTFLSAWKDVDDALTAYSTDQARRDELSAQVETNRRAYVLAGEQYRHGMTNFLDVLDAERRVLRSETDFTDMTSTVSGDLVRLYLSLGGGWESVFPAGRRG</sequence>
<comment type="similarity">
    <text evidence="1">Belongs to the outer membrane factor (OMF) (TC 1.B.17) family.</text>
</comment>
<evidence type="ECO:0000313" key="2">
    <source>
        <dbReference type="EMBL" id="GEN65426.1"/>
    </source>
</evidence>
<dbReference type="GO" id="GO:0015562">
    <property type="term" value="F:efflux transmembrane transporter activity"/>
    <property type="evidence" value="ECO:0007669"/>
    <property type="project" value="InterPro"/>
</dbReference>
<comment type="caution">
    <text evidence="2">The sequence shown here is derived from an EMBL/GenBank/DDBJ whole genome shotgun (WGS) entry which is preliminary data.</text>
</comment>
<dbReference type="Proteomes" id="UP000321746">
    <property type="component" value="Unassembled WGS sequence"/>
</dbReference>
<gene>
    <name evidence="2" type="ORF">AOE01nite_36500</name>
</gene>
<dbReference type="EMBL" id="BJYG01000136">
    <property type="protein sequence ID" value="GEN65426.1"/>
    <property type="molecule type" value="Genomic_DNA"/>
</dbReference>
<name>A0A511XRA6_9PROT</name>
<accession>A0A511XRA6</accession>
<dbReference type="Pfam" id="PF02321">
    <property type="entry name" value="OEP"/>
    <property type="match status" value="1"/>
</dbReference>
<reference evidence="2 3" key="1">
    <citation type="submission" date="2019-07" db="EMBL/GenBank/DDBJ databases">
        <title>Whole genome shotgun sequence of Acetobacter oeni NBRC 105207.</title>
        <authorList>
            <person name="Hosoyama A."/>
            <person name="Uohara A."/>
            <person name="Ohji S."/>
            <person name="Ichikawa N."/>
        </authorList>
    </citation>
    <scope>NUCLEOTIDE SEQUENCE [LARGE SCALE GENOMIC DNA]</scope>
    <source>
        <strain evidence="2 3">NBRC 105207</strain>
    </source>
</reference>
<dbReference type="AlphaFoldDB" id="A0A511XRA6"/>
<dbReference type="Gene3D" id="1.20.1600.10">
    <property type="entry name" value="Outer membrane efflux proteins (OEP)"/>
    <property type="match status" value="1"/>
</dbReference>
<proteinExistence type="inferred from homology"/>
<dbReference type="SUPFAM" id="SSF56954">
    <property type="entry name" value="Outer membrane efflux proteins (OEP)"/>
    <property type="match status" value="1"/>
</dbReference>
<dbReference type="PANTHER" id="PTHR30203">
    <property type="entry name" value="OUTER MEMBRANE CATION EFFLUX PROTEIN"/>
    <property type="match status" value="1"/>
</dbReference>
<evidence type="ECO:0000313" key="3">
    <source>
        <dbReference type="Proteomes" id="UP000321746"/>
    </source>
</evidence>
<protein>
    <submittedName>
        <fullName evidence="2">Uncharacterized protein</fullName>
    </submittedName>
</protein>